<evidence type="ECO:0000313" key="1">
    <source>
        <dbReference type="EMBL" id="BDI28689.1"/>
    </source>
</evidence>
<protein>
    <submittedName>
        <fullName evidence="1">Uncharacterized protein</fullName>
    </submittedName>
</protein>
<dbReference type="RefSeq" id="WP_125206193.1">
    <property type="nucleotide sequence ID" value="NZ_AP025739.1"/>
</dbReference>
<organism evidence="1 2">
    <name type="scientific">Capsulimonas corticalis</name>
    <dbReference type="NCBI Taxonomy" id="2219043"/>
    <lineage>
        <taxon>Bacteria</taxon>
        <taxon>Bacillati</taxon>
        <taxon>Armatimonadota</taxon>
        <taxon>Armatimonadia</taxon>
        <taxon>Capsulimonadales</taxon>
        <taxon>Capsulimonadaceae</taxon>
        <taxon>Capsulimonas</taxon>
    </lineage>
</organism>
<accession>A0A402D1S5</accession>
<dbReference type="KEGG" id="ccot:CCAX7_007400"/>
<keyword evidence="2" id="KW-1185">Reference proteome</keyword>
<dbReference type="SUPFAM" id="SSF82171">
    <property type="entry name" value="DPP6 N-terminal domain-like"/>
    <property type="match status" value="1"/>
</dbReference>
<evidence type="ECO:0000313" key="2">
    <source>
        <dbReference type="Proteomes" id="UP000287394"/>
    </source>
</evidence>
<dbReference type="AlphaFoldDB" id="A0A402D1S5"/>
<dbReference type="EMBL" id="AP025739">
    <property type="protein sequence ID" value="BDI28689.1"/>
    <property type="molecule type" value="Genomic_DNA"/>
</dbReference>
<gene>
    <name evidence="1" type="ORF">CCAX7_007400</name>
</gene>
<name>A0A402D1S5_9BACT</name>
<reference evidence="1 2" key="1">
    <citation type="journal article" date="2019" name="Int. J. Syst. Evol. Microbiol.">
        <title>Capsulimonas corticalis gen. nov., sp. nov., an aerobic capsulated bacterium, of a novel bacterial order, Capsulimonadales ord. nov., of the class Armatimonadia of the phylum Armatimonadetes.</title>
        <authorList>
            <person name="Li J."/>
            <person name="Kudo C."/>
            <person name="Tonouchi A."/>
        </authorList>
    </citation>
    <scope>NUCLEOTIDE SEQUENCE [LARGE SCALE GENOMIC DNA]</scope>
    <source>
        <strain evidence="1 2">AX-7</strain>
    </source>
</reference>
<proteinExistence type="predicted"/>
<dbReference type="Proteomes" id="UP000287394">
    <property type="component" value="Chromosome"/>
</dbReference>
<sequence>MKFRRVLTCGIASICLWIALPVAADRLDNSVPGQLGGVHGVYLGSGRILEASTARQMTVRGHLSEFQYSPTGEKIAYQSLVIDHGAKSTAIKFVDPWRSEPVEKTLAKSLAWGLNGERPRDQISMAGWSGDGRYLIVQRLAALDGADLPMYGDFANPARVDLTYECYDTLGDLASPKVVRMGVVRPGSVPTFAWSPDGARVLLEATIQNTDPADAAGGHPELIVYRPGDDMQQNIPFLTGHVILGWLDDRSLLFKKRPAARGEATQYVRSDLAGGASESVPMPDDWEAHPGLRLGAGFADAGALDPKSSLLTLDVIPETLPDSDRMDDVRAFAIWIRNRTEKKKYAAAPLGVTPGGDPPRPQWSPTGEAVAFLSHGDLFVTDLVKRDATAREKLDSGEQLSCEEENLIAASDLRQIGLGLAQYAQDYDGRMPPAPGVQDRVFPYLQDNSLFSLGDNQFVYRGNSQMIVADIKSPADLVIGEMDTRCAHHYVYADGHISSVSKP</sequence>